<protein>
    <submittedName>
        <fullName evidence="2">Uncharacterized protein</fullName>
    </submittedName>
</protein>
<evidence type="ECO:0000313" key="3">
    <source>
        <dbReference type="Proteomes" id="UP000265520"/>
    </source>
</evidence>
<dbReference type="EMBL" id="LXQA010359672">
    <property type="protein sequence ID" value="MCI46585.1"/>
    <property type="molecule type" value="Genomic_DNA"/>
</dbReference>
<reference evidence="2 3" key="1">
    <citation type="journal article" date="2018" name="Front. Plant Sci.">
        <title>Red Clover (Trifolium pratense) and Zigzag Clover (T. medium) - A Picture of Genomic Similarities and Differences.</title>
        <authorList>
            <person name="Dluhosova J."/>
            <person name="Istvanek J."/>
            <person name="Nedelnik J."/>
            <person name="Repkova J."/>
        </authorList>
    </citation>
    <scope>NUCLEOTIDE SEQUENCE [LARGE SCALE GENOMIC DNA]</scope>
    <source>
        <strain evidence="3">cv. 10/8</strain>
        <tissue evidence="2">Leaf</tissue>
    </source>
</reference>
<dbReference type="AlphaFoldDB" id="A0A392SF94"/>
<organism evidence="2 3">
    <name type="scientific">Trifolium medium</name>
    <dbReference type="NCBI Taxonomy" id="97028"/>
    <lineage>
        <taxon>Eukaryota</taxon>
        <taxon>Viridiplantae</taxon>
        <taxon>Streptophyta</taxon>
        <taxon>Embryophyta</taxon>
        <taxon>Tracheophyta</taxon>
        <taxon>Spermatophyta</taxon>
        <taxon>Magnoliopsida</taxon>
        <taxon>eudicotyledons</taxon>
        <taxon>Gunneridae</taxon>
        <taxon>Pentapetalae</taxon>
        <taxon>rosids</taxon>
        <taxon>fabids</taxon>
        <taxon>Fabales</taxon>
        <taxon>Fabaceae</taxon>
        <taxon>Papilionoideae</taxon>
        <taxon>50 kb inversion clade</taxon>
        <taxon>NPAAA clade</taxon>
        <taxon>Hologalegina</taxon>
        <taxon>IRL clade</taxon>
        <taxon>Trifolieae</taxon>
        <taxon>Trifolium</taxon>
    </lineage>
</organism>
<feature type="non-terminal residue" evidence="2">
    <location>
        <position position="68"/>
    </location>
</feature>
<sequence length="68" mass="7523">MSMAPDTVVDKNVPDTPEKEKTPEVVMTVKKDTSVDPDVVIVDDIVSKRRSVEKTPGPSVARRTRSRT</sequence>
<comment type="caution">
    <text evidence="2">The sequence shown here is derived from an EMBL/GenBank/DDBJ whole genome shotgun (WGS) entry which is preliminary data.</text>
</comment>
<evidence type="ECO:0000256" key="1">
    <source>
        <dbReference type="SAM" id="MobiDB-lite"/>
    </source>
</evidence>
<feature type="region of interest" description="Disordered" evidence="1">
    <location>
        <begin position="1"/>
        <end position="24"/>
    </location>
</feature>
<evidence type="ECO:0000313" key="2">
    <source>
        <dbReference type="EMBL" id="MCI46585.1"/>
    </source>
</evidence>
<dbReference type="Proteomes" id="UP000265520">
    <property type="component" value="Unassembled WGS sequence"/>
</dbReference>
<keyword evidence="3" id="KW-1185">Reference proteome</keyword>
<name>A0A392SF94_9FABA</name>
<feature type="compositionally biased region" description="Basic and acidic residues" evidence="1">
    <location>
        <begin position="8"/>
        <end position="24"/>
    </location>
</feature>
<proteinExistence type="predicted"/>
<accession>A0A392SF94</accession>